<organism evidence="3 4">
    <name type="scientific">Metamycoplasma hyosynoviae</name>
    <dbReference type="NCBI Taxonomy" id="29559"/>
    <lineage>
        <taxon>Bacteria</taxon>
        <taxon>Bacillati</taxon>
        <taxon>Mycoplasmatota</taxon>
        <taxon>Mycoplasmoidales</taxon>
        <taxon>Metamycoplasmataceae</taxon>
        <taxon>Metamycoplasma</taxon>
    </lineage>
</organism>
<dbReference type="Pfam" id="PF04200">
    <property type="entry name" value="Lipoprotein_17"/>
    <property type="match status" value="2"/>
</dbReference>
<reference evidence="3 4" key="1">
    <citation type="submission" date="2014-06" db="EMBL/GenBank/DDBJ databases">
        <title>The Whole Genome Sequence of Mycoplasma hyosynoviae strain ATCC 27095.</title>
        <authorList>
            <person name="Calcutt M.J."/>
            <person name="Foecking M.F."/>
        </authorList>
    </citation>
    <scope>NUCLEOTIDE SEQUENCE [LARGE SCALE GENOMIC DNA]</scope>
    <source>
        <strain evidence="3 4">M60</strain>
    </source>
</reference>
<dbReference type="RefSeq" id="WP_119863860.1">
    <property type="nucleotide sequence ID" value="NZ_CP008748.1"/>
</dbReference>
<evidence type="ECO:0000256" key="1">
    <source>
        <dbReference type="SAM" id="MobiDB-lite"/>
    </source>
</evidence>
<feature type="compositionally biased region" description="Basic and acidic residues" evidence="1">
    <location>
        <begin position="232"/>
        <end position="249"/>
    </location>
</feature>
<dbReference type="PROSITE" id="PS51257">
    <property type="entry name" value="PROKAR_LIPOPROTEIN"/>
    <property type="match status" value="1"/>
</dbReference>
<proteinExistence type="predicted"/>
<gene>
    <name evidence="3" type="ORF">MHSN_02075</name>
</gene>
<dbReference type="KEGG" id="mhyv:MHSN_02075"/>
<name>A0A4P1QGA7_9BACT</name>
<evidence type="ECO:0000313" key="4">
    <source>
        <dbReference type="Proteomes" id="UP000264882"/>
    </source>
</evidence>
<dbReference type="Proteomes" id="UP000264882">
    <property type="component" value="Chromosome"/>
</dbReference>
<evidence type="ECO:0000259" key="2">
    <source>
        <dbReference type="Pfam" id="PF04200"/>
    </source>
</evidence>
<dbReference type="InterPro" id="IPR007326">
    <property type="entry name" value="Lipoprotein-assoc_dom"/>
</dbReference>
<dbReference type="AlphaFoldDB" id="A0A4P1QGA7"/>
<feature type="domain" description="Lipoprotein-associated type-17" evidence="2">
    <location>
        <begin position="179"/>
        <end position="226"/>
    </location>
</feature>
<keyword evidence="4" id="KW-1185">Reference proteome</keyword>
<evidence type="ECO:0000313" key="3">
    <source>
        <dbReference type="EMBL" id="ASI53965.1"/>
    </source>
</evidence>
<dbReference type="EMBL" id="CP008748">
    <property type="protein sequence ID" value="ASI53965.1"/>
    <property type="molecule type" value="Genomic_DNA"/>
</dbReference>
<feature type="domain" description="Lipoprotein-associated type-17" evidence="2">
    <location>
        <begin position="47"/>
        <end position="108"/>
    </location>
</feature>
<protein>
    <recommendedName>
        <fullName evidence="2">Lipoprotein-associated type-17 domain-containing protein</fullName>
    </recommendedName>
</protein>
<sequence>MKKLSTLFTLGVTSLLPSISAGMLVSCKDEVIDYRNDIGVNVLKDKSALLASESPKEIKITSKSNKVFYEVNILNIDDETGKMQVKATPIYKKKVQESFEMTIDGFQKSTKQSKENSTPEEKPKKYSLSEITDKIYSIDFQYKQLFVVSNFIYTRLTSTLVWGEVVIFNMSAGPMKLRTFWSEYSDIKVQFNLREQNDEKGTCILDVKFTKDNETIIKTETITGFKLPEPPKPPEPKDPWDRFFPKENE</sequence>
<feature type="region of interest" description="Disordered" evidence="1">
    <location>
        <begin position="224"/>
        <end position="249"/>
    </location>
</feature>
<accession>A0A4P1QGA7</accession>